<gene>
    <name evidence="5" type="ORF">POL25_07355</name>
</gene>
<feature type="domain" description="Fibronectin type-III" evidence="3">
    <location>
        <begin position="698"/>
        <end position="793"/>
    </location>
</feature>
<dbReference type="InterPro" id="IPR003961">
    <property type="entry name" value="FN3_dom"/>
</dbReference>
<comment type="caution">
    <text evidence="5">The sequence shown here is derived from an EMBL/GenBank/DDBJ whole genome shotgun (WGS) entry which is preliminary data.</text>
</comment>
<organism evidence="5 6">
    <name type="scientific">Nannocystis bainbridge</name>
    <dbReference type="NCBI Taxonomy" id="2995303"/>
    <lineage>
        <taxon>Bacteria</taxon>
        <taxon>Pseudomonadati</taxon>
        <taxon>Myxococcota</taxon>
        <taxon>Polyangia</taxon>
        <taxon>Nannocystales</taxon>
        <taxon>Nannocystaceae</taxon>
        <taxon>Nannocystis</taxon>
    </lineage>
</organism>
<evidence type="ECO:0000256" key="1">
    <source>
        <dbReference type="SAM" id="MobiDB-lite"/>
    </source>
</evidence>
<sequence length="1168" mass="127202">MIRPISRIAISRCSPAVLSALVLGAAGTAAAAPLTEADCHAKCPNIPAPPKNWTTTVGHVECVEYANYRSKLKHSGNAWTWAEYPKCSGESGVTCVQDNPEPGTVMVSQPYQNQAYGAGHVAVVDCVVGDWVKVSEYNWTPGVFKGDRCINVKEARDKDTPFAFVRAFGSLFPAEGERCEDPLKISHAFVKPDPNDKLAKRGTVEISFGTSACSRAKFRLHRKIWKFEGGTKVLHEQWTKPVKNVRDIYTDTFEDVPTCSQFEYVLEREMVDPPIVGAKIKQSPAMTGVNLEPPSLVTADFVPKVYGQMFLRWKSACPNYAGSTKTQYQIVYSRGIGNPVTVGPVDGTVIPGNGPQDREHKLVSLFGATNYSVSVRTFNYSDVSATTADGVFTTPAPNNTTPAPLPQRPKLAMRCGDGKLDASWVAAAGGESYELEFTGPSTQVPKPKPVIVPAVGLTHSFDAAVDANYTVRLRSYRAGKPSAWTDPVVFARDCVAEAPLVSPLVNDDCAGVKLTWKPDPAATAAHLKKYEIMRREEGGQLQPIASTLPTVLTYNDIEASPGKHYFYSVRALFQTPEGKPLVSPPAPQSPVVIPKSPPRAPEIEKITTRVDRATLEFTDNATNETEFIIKRWTDNESGALVQYRIDGKQGTGKVTFADPNPLPIEDRSYRYRVFAVKGACKETNVTASLPVEGRRMRPPVNVTVAKDSSDGALLKWQDTNHRVTSYEIYRKQLSEPVWSASPIATVSSDKKSYVDMAKVDAQYSVKAIFNGERTLSDGVGSAPVTYLRQTSKACPAGGTKPVLTRVTNLDDPRRSKVEFTYDAPASFATRIEYARGTNGPWLTVQETNAKAGPVDIDVSPFMNQQIWLRVIGFDPTNNCVSAPSTPHVVYPLPAPVPLPTVPAHKNCPQGLLVKWVDTSTYGSKFQVEWQPDIHAPWQPMPKEDYFRVTGTKEVWQCHKPVAADAGYQYRVRSTYHVLKSGKPDVLSTSRWSNDAGVSDGGGAAMSLANGTMESIPAYGKPGDRLQNWGPEGAWTLHELHDRPGRQGLGLRFGYYSAGSETVGQILDATFEAGTTYTFKGHVNGGGDKTGKVPFQIGYLTNTSDIMTFKPLATEKFSAGNDWTAVKGVTHTVKAGDVAVGKRIVVRLGGGSDGGSTDIWFDNLTLIAK</sequence>
<dbReference type="EMBL" id="JAQNDL010000001">
    <property type="protein sequence ID" value="MDC0716702.1"/>
    <property type="molecule type" value="Genomic_DNA"/>
</dbReference>
<keyword evidence="2" id="KW-0732">Signal</keyword>
<keyword evidence="6" id="KW-1185">Reference proteome</keyword>
<dbReference type="SUPFAM" id="SSF49265">
    <property type="entry name" value="Fibronectin type III"/>
    <property type="match status" value="3"/>
</dbReference>
<protein>
    <submittedName>
        <fullName evidence="5">CHAP domain-containing protein</fullName>
    </submittedName>
</protein>
<dbReference type="InterPro" id="IPR013783">
    <property type="entry name" value="Ig-like_fold"/>
</dbReference>
<feature type="signal peptide" evidence="2">
    <location>
        <begin position="1"/>
        <end position="31"/>
    </location>
</feature>
<proteinExistence type="predicted"/>
<dbReference type="InterPro" id="IPR007921">
    <property type="entry name" value="CHAP_dom"/>
</dbReference>
<evidence type="ECO:0000313" key="6">
    <source>
        <dbReference type="Proteomes" id="UP001221686"/>
    </source>
</evidence>
<evidence type="ECO:0000313" key="5">
    <source>
        <dbReference type="EMBL" id="MDC0716702.1"/>
    </source>
</evidence>
<dbReference type="RefSeq" id="WP_272085193.1">
    <property type="nucleotide sequence ID" value="NZ_JAQNDL010000001.1"/>
</dbReference>
<dbReference type="Gene3D" id="2.60.120.260">
    <property type="entry name" value="Galactose-binding domain-like"/>
    <property type="match status" value="1"/>
</dbReference>
<evidence type="ECO:0000256" key="2">
    <source>
        <dbReference type="SAM" id="SignalP"/>
    </source>
</evidence>
<dbReference type="CDD" id="cd00063">
    <property type="entry name" value="FN3"/>
    <property type="match status" value="3"/>
</dbReference>
<name>A0ABT5DWB0_9BACT</name>
<dbReference type="SUPFAM" id="SSF54001">
    <property type="entry name" value="Cysteine proteinases"/>
    <property type="match status" value="1"/>
</dbReference>
<reference evidence="5 6" key="1">
    <citation type="submission" date="2022-11" db="EMBL/GenBank/DDBJ databases">
        <title>Minimal conservation of predation-associated metabolite biosynthetic gene clusters underscores biosynthetic potential of Myxococcota including descriptions for ten novel species: Archangium lansinium sp. nov., Myxococcus landrumus sp. nov., Nannocystis bai.</title>
        <authorList>
            <person name="Ahearne A."/>
            <person name="Stevens C."/>
            <person name="Dowd S."/>
        </authorList>
    </citation>
    <scope>NUCLEOTIDE SEQUENCE [LARGE SCALE GENOMIC DNA]</scope>
    <source>
        <strain evidence="5 6">BB15-2</strain>
    </source>
</reference>
<feature type="domain" description="Fibronectin type-III" evidence="3">
    <location>
        <begin position="293"/>
        <end position="397"/>
    </location>
</feature>
<dbReference type="InterPro" id="IPR036116">
    <property type="entry name" value="FN3_sf"/>
</dbReference>
<feature type="domain" description="Peptidase C51" evidence="4">
    <location>
        <begin position="37"/>
        <end position="166"/>
    </location>
</feature>
<evidence type="ECO:0000259" key="3">
    <source>
        <dbReference type="PROSITE" id="PS50853"/>
    </source>
</evidence>
<feature type="domain" description="Fibronectin type-III" evidence="3">
    <location>
        <begin position="496"/>
        <end position="596"/>
    </location>
</feature>
<dbReference type="PROSITE" id="PS50911">
    <property type="entry name" value="CHAP"/>
    <property type="match status" value="1"/>
</dbReference>
<dbReference type="Pfam" id="PF05257">
    <property type="entry name" value="CHAP"/>
    <property type="match status" value="1"/>
</dbReference>
<accession>A0ABT5DWB0</accession>
<feature type="chain" id="PRO_5046704412" evidence="2">
    <location>
        <begin position="32"/>
        <end position="1168"/>
    </location>
</feature>
<evidence type="ECO:0000259" key="4">
    <source>
        <dbReference type="PROSITE" id="PS50911"/>
    </source>
</evidence>
<dbReference type="PROSITE" id="PS50853">
    <property type="entry name" value="FN3"/>
    <property type="match status" value="3"/>
</dbReference>
<dbReference type="Gene3D" id="3.90.1720.10">
    <property type="entry name" value="endopeptidase domain like (from Nostoc punctiforme)"/>
    <property type="match status" value="1"/>
</dbReference>
<dbReference type="InterPro" id="IPR038765">
    <property type="entry name" value="Papain-like_cys_pep_sf"/>
</dbReference>
<dbReference type="Proteomes" id="UP001221686">
    <property type="component" value="Unassembled WGS sequence"/>
</dbReference>
<dbReference type="Gene3D" id="2.60.40.10">
    <property type="entry name" value="Immunoglobulins"/>
    <property type="match status" value="3"/>
</dbReference>
<feature type="region of interest" description="Disordered" evidence="1">
    <location>
        <begin position="580"/>
        <end position="599"/>
    </location>
</feature>